<dbReference type="AlphaFoldDB" id="A0A0J7KKH4"/>
<dbReference type="GO" id="GO:0003964">
    <property type="term" value="F:RNA-directed DNA polymerase activity"/>
    <property type="evidence" value="ECO:0007669"/>
    <property type="project" value="UniProtKB-KW"/>
</dbReference>
<name>A0A0J7KKH4_LASNI</name>
<dbReference type="EMBL" id="LBMM01006116">
    <property type="protein sequence ID" value="KMQ90913.1"/>
    <property type="molecule type" value="Genomic_DNA"/>
</dbReference>
<dbReference type="Proteomes" id="UP000036403">
    <property type="component" value="Unassembled WGS sequence"/>
</dbReference>
<gene>
    <name evidence="1" type="ORF">RF55_9276</name>
</gene>
<organism evidence="1 2">
    <name type="scientific">Lasius niger</name>
    <name type="common">Black garden ant</name>
    <dbReference type="NCBI Taxonomy" id="67767"/>
    <lineage>
        <taxon>Eukaryota</taxon>
        <taxon>Metazoa</taxon>
        <taxon>Ecdysozoa</taxon>
        <taxon>Arthropoda</taxon>
        <taxon>Hexapoda</taxon>
        <taxon>Insecta</taxon>
        <taxon>Pterygota</taxon>
        <taxon>Neoptera</taxon>
        <taxon>Endopterygota</taxon>
        <taxon>Hymenoptera</taxon>
        <taxon>Apocrita</taxon>
        <taxon>Aculeata</taxon>
        <taxon>Formicoidea</taxon>
        <taxon>Formicidae</taxon>
        <taxon>Formicinae</taxon>
        <taxon>Lasius</taxon>
        <taxon>Lasius</taxon>
    </lineage>
</organism>
<keyword evidence="1" id="KW-0548">Nucleotidyltransferase</keyword>
<reference evidence="1 2" key="1">
    <citation type="submission" date="2015-04" db="EMBL/GenBank/DDBJ databases">
        <title>Lasius niger genome sequencing.</title>
        <authorList>
            <person name="Konorov E.A."/>
            <person name="Nikitin M.A."/>
            <person name="Kirill M.V."/>
            <person name="Chang P."/>
        </authorList>
    </citation>
    <scope>NUCLEOTIDE SEQUENCE [LARGE SCALE GENOMIC DNA]</scope>
    <source>
        <tissue evidence="1">Whole</tissue>
    </source>
</reference>
<evidence type="ECO:0000313" key="1">
    <source>
        <dbReference type="EMBL" id="KMQ90913.1"/>
    </source>
</evidence>
<keyword evidence="1" id="KW-0808">Transferase</keyword>
<dbReference type="PaxDb" id="67767-A0A0J7KKH4"/>
<sequence>MAGQRMGQGDIPHDTGTHWAWMLWYLCRIKKKRTAQCFHCDGEEDSAQHTLSACPAWGEQRRVLTQAVGADLSLSAVVAVMVEDEET</sequence>
<comment type="caution">
    <text evidence="1">The sequence shown here is derived from an EMBL/GenBank/DDBJ whole genome shotgun (WGS) entry which is preliminary data.</text>
</comment>
<keyword evidence="1" id="KW-0695">RNA-directed DNA polymerase</keyword>
<protein>
    <submittedName>
        <fullName evidence="1">Reverse transcriptase</fullName>
    </submittedName>
</protein>
<keyword evidence="2" id="KW-1185">Reference proteome</keyword>
<proteinExistence type="predicted"/>
<accession>A0A0J7KKH4</accession>
<dbReference type="OrthoDB" id="8058917at2759"/>
<evidence type="ECO:0000313" key="2">
    <source>
        <dbReference type="Proteomes" id="UP000036403"/>
    </source>
</evidence>